<evidence type="ECO:0000256" key="2">
    <source>
        <dbReference type="ARBA" id="ARBA00023125"/>
    </source>
</evidence>
<feature type="DNA-binding region" description="H-T-H motif" evidence="4">
    <location>
        <begin position="32"/>
        <end position="51"/>
    </location>
</feature>
<comment type="caution">
    <text evidence="6">The sequence shown here is derived from an EMBL/GenBank/DDBJ whole genome shotgun (WGS) entry which is preliminary data.</text>
</comment>
<keyword evidence="7" id="KW-1185">Reference proteome</keyword>
<feature type="domain" description="HTH tetR-type" evidence="5">
    <location>
        <begin position="9"/>
        <end position="69"/>
    </location>
</feature>
<name>A0A4Y9ERM0_9SPHN</name>
<dbReference type="RefSeq" id="WP_135245010.1">
    <property type="nucleotide sequence ID" value="NZ_SIHO01000001.1"/>
</dbReference>
<reference evidence="6 7" key="1">
    <citation type="submission" date="2019-02" db="EMBL/GenBank/DDBJ databases">
        <title>Polymorphobacter sp. isolated from the lake at the Tibet of China.</title>
        <authorList>
            <person name="Li A."/>
        </authorList>
    </citation>
    <scope>NUCLEOTIDE SEQUENCE [LARGE SCALE GENOMIC DNA]</scope>
    <source>
        <strain evidence="6 7">DJ1R-1</strain>
    </source>
</reference>
<dbReference type="InterPro" id="IPR011075">
    <property type="entry name" value="TetR_C"/>
</dbReference>
<evidence type="ECO:0000259" key="5">
    <source>
        <dbReference type="PROSITE" id="PS50977"/>
    </source>
</evidence>
<dbReference type="PANTHER" id="PTHR47506:SF7">
    <property type="entry name" value="TRANSCRIPTIONAL REGULATORY PROTEIN"/>
    <property type="match status" value="1"/>
</dbReference>
<dbReference type="Pfam" id="PF00440">
    <property type="entry name" value="TetR_N"/>
    <property type="match status" value="1"/>
</dbReference>
<evidence type="ECO:0000256" key="1">
    <source>
        <dbReference type="ARBA" id="ARBA00023015"/>
    </source>
</evidence>
<keyword evidence="3" id="KW-0804">Transcription</keyword>
<dbReference type="InterPro" id="IPR009057">
    <property type="entry name" value="Homeodomain-like_sf"/>
</dbReference>
<dbReference type="Gene3D" id="1.10.10.60">
    <property type="entry name" value="Homeodomain-like"/>
    <property type="match status" value="1"/>
</dbReference>
<dbReference type="Gene3D" id="1.10.357.10">
    <property type="entry name" value="Tetracycline Repressor, domain 2"/>
    <property type="match status" value="1"/>
</dbReference>
<dbReference type="OrthoDB" id="9798857at2"/>
<dbReference type="Pfam" id="PF16925">
    <property type="entry name" value="TetR_C_13"/>
    <property type="match status" value="1"/>
</dbReference>
<evidence type="ECO:0000256" key="3">
    <source>
        <dbReference type="ARBA" id="ARBA00023163"/>
    </source>
</evidence>
<proteinExistence type="predicted"/>
<dbReference type="Proteomes" id="UP000297737">
    <property type="component" value="Unassembled WGS sequence"/>
</dbReference>
<protein>
    <submittedName>
        <fullName evidence="6">TetR/AcrR family transcriptional regulator</fullName>
    </submittedName>
</protein>
<sequence length="197" mass="20740">MGHSKAEKAQSRERILAAAATKIRESGLDGISVGDLMKSVNLTHGGFYGHFESRAHLIAAALEQALADGEKASAAYAGKNGSITVKSIVNSYLSPAHRDHPSSGCAIPTLAGEVSRADPEVRAVMAQQLVKSFDAMGEALGESGQDTEQFAVSAWSMMVGAMMISRILGDDPLADRVLALTRKSILELAALHDGHKN</sequence>
<dbReference type="InterPro" id="IPR001647">
    <property type="entry name" value="HTH_TetR"/>
</dbReference>
<dbReference type="GO" id="GO:0003677">
    <property type="term" value="F:DNA binding"/>
    <property type="evidence" value="ECO:0007669"/>
    <property type="project" value="UniProtKB-UniRule"/>
</dbReference>
<keyword evidence="2 4" id="KW-0238">DNA-binding</keyword>
<dbReference type="PROSITE" id="PS50977">
    <property type="entry name" value="HTH_TETR_2"/>
    <property type="match status" value="1"/>
</dbReference>
<dbReference type="InterPro" id="IPR036271">
    <property type="entry name" value="Tet_transcr_reg_TetR-rel_C_sf"/>
</dbReference>
<evidence type="ECO:0000313" key="7">
    <source>
        <dbReference type="Proteomes" id="UP000297737"/>
    </source>
</evidence>
<dbReference type="SUPFAM" id="SSF48498">
    <property type="entry name" value="Tetracyclin repressor-like, C-terminal domain"/>
    <property type="match status" value="1"/>
</dbReference>
<organism evidence="6 7">
    <name type="scientific">Glacieibacterium arshaanense</name>
    <dbReference type="NCBI Taxonomy" id="2511025"/>
    <lineage>
        <taxon>Bacteria</taxon>
        <taxon>Pseudomonadati</taxon>
        <taxon>Pseudomonadota</taxon>
        <taxon>Alphaproteobacteria</taxon>
        <taxon>Sphingomonadales</taxon>
        <taxon>Sphingosinicellaceae</taxon>
        <taxon>Glacieibacterium</taxon>
    </lineage>
</organism>
<accession>A0A4Y9ERM0</accession>
<dbReference type="AlphaFoldDB" id="A0A4Y9ERM0"/>
<gene>
    <name evidence="6" type="ORF">EUV02_04615</name>
</gene>
<dbReference type="PANTHER" id="PTHR47506">
    <property type="entry name" value="TRANSCRIPTIONAL REGULATORY PROTEIN"/>
    <property type="match status" value="1"/>
</dbReference>
<keyword evidence="1" id="KW-0805">Transcription regulation</keyword>
<dbReference type="EMBL" id="SIHO01000001">
    <property type="protein sequence ID" value="TFU06287.1"/>
    <property type="molecule type" value="Genomic_DNA"/>
</dbReference>
<evidence type="ECO:0000256" key="4">
    <source>
        <dbReference type="PROSITE-ProRule" id="PRU00335"/>
    </source>
</evidence>
<dbReference type="SUPFAM" id="SSF46689">
    <property type="entry name" value="Homeodomain-like"/>
    <property type="match status" value="1"/>
</dbReference>
<evidence type="ECO:0000313" key="6">
    <source>
        <dbReference type="EMBL" id="TFU06287.1"/>
    </source>
</evidence>